<evidence type="ECO:0000256" key="3">
    <source>
        <dbReference type="ARBA" id="ARBA00022679"/>
    </source>
</evidence>
<dbReference type="EMBL" id="NGJY01000004">
    <property type="protein sequence ID" value="RSU02062.1"/>
    <property type="molecule type" value="Genomic_DNA"/>
</dbReference>
<dbReference type="NCBIfam" id="TIGR01128">
    <property type="entry name" value="holA"/>
    <property type="match status" value="1"/>
</dbReference>
<dbReference type="GO" id="GO:0009360">
    <property type="term" value="C:DNA polymerase III complex"/>
    <property type="evidence" value="ECO:0007669"/>
    <property type="project" value="InterPro"/>
</dbReference>
<evidence type="ECO:0000256" key="7">
    <source>
        <dbReference type="ARBA" id="ARBA00034754"/>
    </source>
</evidence>
<gene>
    <name evidence="11" type="ORF">CBF31_09885</name>
</gene>
<keyword evidence="4" id="KW-0548">Nucleotidyltransferase</keyword>
<dbReference type="SUPFAM" id="SSF48019">
    <property type="entry name" value="post-AAA+ oligomerization domain-like"/>
    <property type="match status" value="1"/>
</dbReference>
<dbReference type="AlphaFoldDB" id="A0A430A5I6"/>
<keyword evidence="6" id="KW-0239">DNA-directed DNA polymerase</keyword>
<dbReference type="GO" id="GO:0003887">
    <property type="term" value="F:DNA-directed DNA polymerase activity"/>
    <property type="evidence" value="ECO:0007669"/>
    <property type="project" value="UniProtKB-KW"/>
</dbReference>
<comment type="caution">
    <text evidence="11">The sequence shown here is derived from an EMBL/GenBank/DDBJ whole genome shotgun (WGS) entry which is preliminary data.</text>
</comment>
<dbReference type="GO" id="GO:0003677">
    <property type="term" value="F:DNA binding"/>
    <property type="evidence" value="ECO:0007669"/>
    <property type="project" value="InterPro"/>
</dbReference>
<name>A0A430A5I6_9ENTE</name>
<dbReference type="PANTHER" id="PTHR34388">
    <property type="entry name" value="DNA POLYMERASE III SUBUNIT DELTA"/>
    <property type="match status" value="1"/>
</dbReference>
<dbReference type="Pfam" id="PF21694">
    <property type="entry name" value="DNA_pol3_delta_C"/>
    <property type="match status" value="1"/>
</dbReference>
<dbReference type="GO" id="GO:0006261">
    <property type="term" value="P:DNA-templated DNA replication"/>
    <property type="evidence" value="ECO:0007669"/>
    <property type="project" value="TreeGrafter"/>
</dbReference>
<keyword evidence="12" id="KW-1185">Reference proteome</keyword>
<dbReference type="Pfam" id="PF06144">
    <property type="entry name" value="DNA_pol3_delta"/>
    <property type="match status" value="1"/>
</dbReference>
<keyword evidence="3" id="KW-0808">Transferase</keyword>
<evidence type="ECO:0000256" key="8">
    <source>
        <dbReference type="ARBA" id="ARBA00049244"/>
    </source>
</evidence>
<evidence type="ECO:0000256" key="6">
    <source>
        <dbReference type="ARBA" id="ARBA00022932"/>
    </source>
</evidence>
<dbReference type="SUPFAM" id="SSF52540">
    <property type="entry name" value="P-loop containing nucleoside triphosphate hydrolases"/>
    <property type="match status" value="1"/>
</dbReference>
<dbReference type="InterPro" id="IPR027417">
    <property type="entry name" value="P-loop_NTPase"/>
</dbReference>
<sequence>MSLQQEISKIKAGNLAPIYLVLGEERYLSDMFKQALLDVIVKTEDDELNAASFDMKETTLAYALEEANTIPFFGEYRLVGVENPFFLTGEKNKSGIEHNTDELVTYLEEPSLSTVLVFYAPYEKLDERKKIVKLLKKKATLIDVSKMEERDVKNYTQQVIKNEGYEISPEAFELFLHLTDMELSKIMGELTKIFLFASETKQITKDMVENLVPKSLEHNIFAMINYVVAGQSDKALMLYKDLLLQGEETIKINSILIGQFRLLLQLKIMQASGYQQSNMLDVIGGHPFRIKKGIQQVKAFDLEELKRILGELVENDYKMKTGQLSKELVFELFILKFGKAK</sequence>
<accession>A0A430A5I6</accession>
<comment type="catalytic activity">
    <reaction evidence="8">
        <text>DNA(n) + a 2'-deoxyribonucleoside 5'-triphosphate = DNA(n+1) + diphosphate</text>
        <dbReference type="Rhea" id="RHEA:22508"/>
        <dbReference type="Rhea" id="RHEA-COMP:17339"/>
        <dbReference type="Rhea" id="RHEA-COMP:17340"/>
        <dbReference type="ChEBI" id="CHEBI:33019"/>
        <dbReference type="ChEBI" id="CHEBI:61560"/>
        <dbReference type="ChEBI" id="CHEBI:173112"/>
        <dbReference type="EC" id="2.7.7.7"/>
    </reaction>
</comment>
<evidence type="ECO:0000256" key="1">
    <source>
        <dbReference type="ARBA" id="ARBA00012417"/>
    </source>
</evidence>
<organism evidence="11 12">
    <name type="scientific">Vagococcus fessus</name>
    <dbReference type="NCBI Taxonomy" id="120370"/>
    <lineage>
        <taxon>Bacteria</taxon>
        <taxon>Bacillati</taxon>
        <taxon>Bacillota</taxon>
        <taxon>Bacilli</taxon>
        <taxon>Lactobacillales</taxon>
        <taxon>Enterococcaceae</taxon>
        <taxon>Vagococcus</taxon>
    </lineage>
</organism>
<dbReference type="InterPro" id="IPR005790">
    <property type="entry name" value="DNA_polIII_delta"/>
</dbReference>
<dbReference type="Gene3D" id="1.20.272.10">
    <property type="match status" value="1"/>
</dbReference>
<dbReference type="Gene3D" id="1.10.8.60">
    <property type="match status" value="1"/>
</dbReference>
<dbReference type="InterPro" id="IPR008921">
    <property type="entry name" value="DNA_pol3_clamp-load_cplx_C"/>
</dbReference>
<evidence type="ECO:0000313" key="11">
    <source>
        <dbReference type="EMBL" id="RSU02062.1"/>
    </source>
</evidence>
<dbReference type="InterPro" id="IPR010372">
    <property type="entry name" value="DNA_pol3_delta_N"/>
</dbReference>
<evidence type="ECO:0000256" key="5">
    <source>
        <dbReference type="ARBA" id="ARBA00022705"/>
    </source>
</evidence>
<evidence type="ECO:0000259" key="10">
    <source>
        <dbReference type="Pfam" id="PF21694"/>
    </source>
</evidence>
<dbReference type="InterPro" id="IPR048466">
    <property type="entry name" value="DNA_pol3_delta-like_C"/>
</dbReference>
<dbReference type="Proteomes" id="UP000287101">
    <property type="component" value="Unassembled WGS sequence"/>
</dbReference>
<dbReference type="EC" id="2.7.7.7" evidence="1"/>
<dbReference type="Gene3D" id="3.40.50.300">
    <property type="entry name" value="P-loop containing nucleotide triphosphate hydrolases"/>
    <property type="match status" value="1"/>
</dbReference>
<reference evidence="11 12" key="1">
    <citation type="submission" date="2017-05" db="EMBL/GenBank/DDBJ databases">
        <title>Vagococcus spp. assemblies.</title>
        <authorList>
            <person name="Gulvik C.A."/>
        </authorList>
    </citation>
    <scope>NUCLEOTIDE SEQUENCE [LARGE SCALE GENOMIC DNA]</scope>
    <source>
        <strain evidence="11 12">CCUG 41755</strain>
    </source>
</reference>
<evidence type="ECO:0000256" key="4">
    <source>
        <dbReference type="ARBA" id="ARBA00022695"/>
    </source>
</evidence>
<dbReference type="OrthoDB" id="9775929at2"/>
<feature type="domain" description="DNA polymerase III delta subunit-like C-terminal" evidence="10">
    <location>
        <begin position="217"/>
        <end position="337"/>
    </location>
</feature>
<evidence type="ECO:0000256" key="2">
    <source>
        <dbReference type="ARBA" id="ARBA00017703"/>
    </source>
</evidence>
<dbReference type="PANTHER" id="PTHR34388:SF1">
    <property type="entry name" value="DNA POLYMERASE III SUBUNIT DELTA"/>
    <property type="match status" value="1"/>
</dbReference>
<protein>
    <recommendedName>
        <fullName evidence="2">DNA polymerase III subunit delta</fullName>
        <ecNumber evidence="1">2.7.7.7</ecNumber>
    </recommendedName>
</protein>
<feature type="domain" description="DNA polymerase III delta N-terminal" evidence="9">
    <location>
        <begin position="19"/>
        <end position="144"/>
    </location>
</feature>
<evidence type="ECO:0000313" key="12">
    <source>
        <dbReference type="Proteomes" id="UP000287101"/>
    </source>
</evidence>
<evidence type="ECO:0000259" key="9">
    <source>
        <dbReference type="Pfam" id="PF06144"/>
    </source>
</evidence>
<dbReference type="RefSeq" id="WP_126832576.1">
    <property type="nucleotide sequence ID" value="NZ_CBCRYB010000005.1"/>
</dbReference>
<keyword evidence="5" id="KW-0235">DNA replication</keyword>
<proteinExistence type="inferred from homology"/>
<comment type="similarity">
    <text evidence="7">Belongs to the DNA polymerase HolA subunit family.</text>
</comment>